<evidence type="ECO:0000313" key="1">
    <source>
        <dbReference type="EMBL" id="KAJ8886202.1"/>
    </source>
</evidence>
<comment type="caution">
    <text evidence="1">The sequence shown here is derived from an EMBL/GenBank/DDBJ whole genome shotgun (WGS) entry which is preliminary data.</text>
</comment>
<sequence length="68" mass="7771">MIKKAKVKVLEHQNYKGKTVPARLKDANVIASVIFLKNIKCKSSNVCMMWVQSMSKTFSYPALLNLKR</sequence>
<proteinExistence type="predicted"/>
<accession>A0ABQ9HPC9</accession>
<evidence type="ECO:0000313" key="2">
    <source>
        <dbReference type="Proteomes" id="UP001159363"/>
    </source>
</evidence>
<reference evidence="1 2" key="1">
    <citation type="submission" date="2023-02" db="EMBL/GenBank/DDBJ databases">
        <title>LHISI_Scaffold_Assembly.</title>
        <authorList>
            <person name="Stuart O.P."/>
            <person name="Cleave R."/>
            <person name="Magrath M.J.L."/>
            <person name="Mikheyev A.S."/>
        </authorList>
    </citation>
    <scope>NUCLEOTIDE SEQUENCE [LARGE SCALE GENOMIC DNA]</scope>
    <source>
        <strain evidence="1">Daus_M_001</strain>
        <tissue evidence="1">Leg muscle</tissue>
    </source>
</reference>
<keyword evidence="2" id="KW-1185">Reference proteome</keyword>
<protein>
    <submittedName>
        <fullName evidence="1">Uncharacterized protein</fullName>
    </submittedName>
</protein>
<dbReference type="Proteomes" id="UP001159363">
    <property type="component" value="Chromosome X"/>
</dbReference>
<organism evidence="1 2">
    <name type="scientific">Dryococelus australis</name>
    <dbReference type="NCBI Taxonomy" id="614101"/>
    <lineage>
        <taxon>Eukaryota</taxon>
        <taxon>Metazoa</taxon>
        <taxon>Ecdysozoa</taxon>
        <taxon>Arthropoda</taxon>
        <taxon>Hexapoda</taxon>
        <taxon>Insecta</taxon>
        <taxon>Pterygota</taxon>
        <taxon>Neoptera</taxon>
        <taxon>Polyneoptera</taxon>
        <taxon>Phasmatodea</taxon>
        <taxon>Verophasmatodea</taxon>
        <taxon>Anareolatae</taxon>
        <taxon>Phasmatidae</taxon>
        <taxon>Eurycanthinae</taxon>
        <taxon>Dryococelus</taxon>
    </lineage>
</organism>
<dbReference type="EMBL" id="JARBHB010000004">
    <property type="protein sequence ID" value="KAJ8886202.1"/>
    <property type="molecule type" value="Genomic_DNA"/>
</dbReference>
<name>A0ABQ9HPC9_9NEOP</name>
<gene>
    <name evidence="1" type="ORF">PR048_012411</name>
</gene>